<dbReference type="PANTHER" id="PTHR46847">
    <property type="entry name" value="D-ALLOSE-BINDING PERIPLASMIC PROTEIN-RELATED"/>
    <property type="match status" value="1"/>
</dbReference>
<reference evidence="6 7" key="1">
    <citation type="submission" date="2021-10" db="EMBL/GenBank/DDBJ databases">
        <title>Collection of gut derived symbiotic bacterial strains cultured from healthy donors.</title>
        <authorList>
            <person name="Lin H."/>
            <person name="Littmann E."/>
            <person name="Kohout C."/>
            <person name="Pamer E.G."/>
        </authorList>
    </citation>
    <scope>NUCLEOTIDE SEQUENCE [LARGE SCALE GENOMIC DNA]</scope>
    <source>
        <strain evidence="6 7">DFI.1.165</strain>
    </source>
</reference>
<feature type="domain" description="Periplasmic binding protein" evidence="5">
    <location>
        <begin position="45"/>
        <end position="300"/>
    </location>
</feature>
<dbReference type="Pfam" id="PF13407">
    <property type="entry name" value="Peripla_BP_4"/>
    <property type="match status" value="1"/>
</dbReference>
<organism evidence="6 7">
    <name type="scientific">Bariatricus massiliensis</name>
    <dbReference type="NCBI Taxonomy" id="1745713"/>
    <lineage>
        <taxon>Bacteria</taxon>
        <taxon>Bacillati</taxon>
        <taxon>Bacillota</taxon>
        <taxon>Clostridia</taxon>
        <taxon>Lachnospirales</taxon>
        <taxon>Lachnospiraceae</taxon>
        <taxon>Bariatricus</taxon>
    </lineage>
</organism>
<proteinExistence type="inferred from homology"/>
<dbReference type="SUPFAM" id="SSF53822">
    <property type="entry name" value="Periplasmic binding protein-like I"/>
    <property type="match status" value="1"/>
</dbReference>
<dbReference type="PANTHER" id="PTHR46847:SF1">
    <property type="entry name" value="D-ALLOSE-BINDING PERIPLASMIC PROTEIN-RELATED"/>
    <property type="match status" value="1"/>
</dbReference>
<comment type="caution">
    <text evidence="6">The sequence shown here is derived from an EMBL/GenBank/DDBJ whole genome shotgun (WGS) entry which is preliminary data.</text>
</comment>
<evidence type="ECO:0000256" key="2">
    <source>
        <dbReference type="ARBA" id="ARBA00007639"/>
    </source>
</evidence>
<dbReference type="Gene3D" id="3.40.50.2300">
    <property type="match status" value="2"/>
</dbReference>
<gene>
    <name evidence="6" type="ORF">LIZ65_17220</name>
</gene>
<dbReference type="CDD" id="cd01536">
    <property type="entry name" value="PBP1_ABC_sugar_binding-like"/>
    <property type="match status" value="1"/>
</dbReference>
<dbReference type="Proteomes" id="UP001299546">
    <property type="component" value="Unassembled WGS sequence"/>
</dbReference>
<keyword evidence="3 4" id="KW-0732">Signal</keyword>
<feature type="signal peptide" evidence="4">
    <location>
        <begin position="1"/>
        <end position="20"/>
    </location>
</feature>
<protein>
    <submittedName>
        <fullName evidence="6">Sugar ABC transporter substrate-binding protein</fullName>
    </submittedName>
</protein>
<dbReference type="RefSeq" id="WP_066737819.1">
    <property type="nucleotide sequence ID" value="NZ_JAJCIQ010000018.1"/>
</dbReference>
<evidence type="ECO:0000313" key="6">
    <source>
        <dbReference type="EMBL" id="MCB7389030.1"/>
    </source>
</evidence>
<dbReference type="EMBL" id="JAJCIS010000018">
    <property type="protein sequence ID" value="MCB7389030.1"/>
    <property type="molecule type" value="Genomic_DNA"/>
</dbReference>
<evidence type="ECO:0000256" key="3">
    <source>
        <dbReference type="ARBA" id="ARBA00022729"/>
    </source>
</evidence>
<dbReference type="InterPro" id="IPR025997">
    <property type="entry name" value="SBP_2_dom"/>
</dbReference>
<name>A0ABS8DKQ8_9FIRM</name>
<keyword evidence="7" id="KW-1185">Reference proteome</keyword>
<evidence type="ECO:0000313" key="7">
    <source>
        <dbReference type="Proteomes" id="UP001299546"/>
    </source>
</evidence>
<accession>A0ABS8DKQ8</accession>
<dbReference type="PROSITE" id="PS51257">
    <property type="entry name" value="PROKAR_LIPOPROTEIN"/>
    <property type="match status" value="1"/>
</dbReference>
<dbReference type="InterPro" id="IPR028082">
    <property type="entry name" value="Peripla_BP_I"/>
</dbReference>
<feature type="chain" id="PRO_5046898992" evidence="4">
    <location>
        <begin position="21"/>
        <end position="332"/>
    </location>
</feature>
<comment type="similarity">
    <text evidence="2">Belongs to the bacterial solute-binding protein 2 family.</text>
</comment>
<evidence type="ECO:0000256" key="4">
    <source>
        <dbReference type="SAM" id="SignalP"/>
    </source>
</evidence>
<evidence type="ECO:0000256" key="1">
    <source>
        <dbReference type="ARBA" id="ARBA00004196"/>
    </source>
</evidence>
<evidence type="ECO:0000259" key="5">
    <source>
        <dbReference type="Pfam" id="PF13407"/>
    </source>
</evidence>
<comment type="subcellular location">
    <subcellularLocation>
        <location evidence="1">Cell envelope</location>
    </subcellularLocation>
</comment>
<sequence length="332" mass="35784">MKKKVLSMLLVVAMGVSMLAAGCSSKKEETGGEKKDETSGDKKEIAVLIGDMTATYASWLAQSFEKLADNYPDYKVTIIDNKNDVGTQISNLENAVSKGYDMVVIQSIDTEALMDPINATIEQGIPVCTVNGTNKGSEDASCVDCDPVQQGSIPAAVALEDIPENGKVVVLLGPSGNVHSIGRREGFEKTLFEARPDIEILDEQIANWYKDEGMALMEDWLQKYNQIDAIISMNDAMALGALEAAKAVGREGEMTSYGVDGLADACLSIKDGELTATCVQNAYAQAEASLDICDRVLKGEIDKETKLVDGELIDSSNVDEWIKVHTENGQIK</sequence>